<organism evidence="2 3">
    <name type="scientific">Streptomyces chisholmiae</name>
    <dbReference type="NCBI Taxonomy" id="3075540"/>
    <lineage>
        <taxon>Bacteria</taxon>
        <taxon>Bacillati</taxon>
        <taxon>Actinomycetota</taxon>
        <taxon>Actinomycetes</taxon>
        <taxon>Kitasatosporales</taxon>
        <taxon>Streptomycetaceae</taxon>
        <taxon>Streptomyces</taxon>
    </lineage>
</organism>
<dbReference type="SUPFAM" id="SSF53335">
    <property type="entry name" value="S-adenosyl-L-methionine-dependent methyltransferases"/>
    <property type="match status" value="1"/>
</dbReference>
<dbReference type="PIRSF" id="PIRSF017393">
    <property type="entry name" value="MTase_SAV2177"/>
    <property type="match status" value="1"/>
</dbReference>
<reference evidence="3" key="1">
    <citation type="submission" date="2023-07" db="EMBL/GenBank/DDBJ databases">
        <title>30 novel species of actinomycetes from the DSMZ collection.</title>
        <authorList>
            <person name="Nouioui I."/>
        </authorList>
    </citation>
    <scope>NUCLEOTIDE SEQUENCE [LARGE SCALE GENOMIC DNA]</scope>
    <source>
        <strain evidence="3">DSM 44915</strain>
    </source>
</reference>
<dbReference type="Proteomes" id="UP001183410">
    <property type="component" value="Unassembled WGS sequence"/>
</dbReference>
<dbReference type="RefSeq" id="WP_311668502.1">
    <property type="nucleotide sequence ID" value="NZ_JAVREO010000011.1"/>
</dbReference>
<proteinExistence type="predicted"/>
<dbReference type="InterPro" id="IPR029063">
    <property type="entry name" value="SAM-dependent_MTases_sf"/>
</dbReference>
<evidence type="ECO:0000313" key="3">
    <source>
        <dbReference type="Proteomes" id="UP001183410"/>
    </source>
</evidence>
<dbReference type="InterPro" id="IPR006764">
    <property type="entry name" value="SAM_dep_MeTrfase_SAV2177_type"/>
</dbReference>
<evidence type="ECO:0000256" key="1">
    <source>
        <dbReference type="SAM" id="MobiDB-lite"/>
    </source>
</evidence>
<feature type="region of interest" description="Disordered" evidence="1">
    <location>
        <begin position="253"/>
        <end position="272"/>
    </location>
</feature>
<name>A0ABU2JTV5_9ACTN</name>
<keyword evidence="2" id="KW-0808">Transferase</keyword>
<dbReference type="Gene3D" id="3.40.50.150">
    <property type="entry name" value="Vaccinia Virus protein VP39"/>
    <property type="match status" value="1"/>
</dbReference>
<gene>
    <name evidence="2" type="ORF">RM844_19195</name>
</gene>
<keyword evidence="2" id="KW-0489">Methyltransferase</keyword>
<dbReference type="EC" id="2.1.1.-" evidence="2"/>
<sequence length="272" mass="29732">MTDDPSTARDRTVSKIDTSVPHSARIWNYWLGGSDNYEVDRIAGDQYREAFPGIVDVARASRQFLVRSIRYLARDAGVRQFLDVGTGLPTVDNTHQVAQRINPEARIVYVDHDPLVLLHANALLTSTDEGHTAYLAAELHEPERILAAAADHLDLDQPVGLILSGILGHVDTYQEAHALVRRLLDGVAPGSHLSLNEGTDTDPAYCAAQAVYNDSGAIPYRLRTMDEIRGYFEGLELVDPGVVSVPRWRPDLASAGHGRREVGQAGGVGRKP</sequence>
<comment type="caution">
    <text evidence="2">The sequence shown here is derived from an EMBL/GenBank/DDBJ whole genome shotgun (WGS) entry which is preliminary data.</text>
</comment>
<dbReference type="Pfam" id="PF04672">
    <property type="entry name" value="Methyltransf_19"/>
    <property type="match status" value="1"/>
</dbReference>
<dbReference type="EMBL" id="JAVREO010000011">
    <property type="protein sequence ID" value="MDT0268413.1"/>
    <property type="molecule type" value="Genomic_DNA"/>
</dbReference>
<dbReference type="GO" id="GO:0032259">
    <property type="term" value="P:methylation"/>
    <property type="evidence" value="ECO:0007669"/>
    <property type="project" value="UniProtKB-KW"/>
</dbReference>
<keyword evidence="3" id="KW-1185">Reference proteome</keyword>
<evidence type="ECO:0000313" key="2">
    <source>
        <dbReference type="EMBL" id="MDT0268413.1"/>
    </source>
</evidence>
<accession>A0ABU2JTV5</accession>
<protein>
    <submittedName>
        <fullName evidence="2">SAM-dependent methyltransferase</fullName>
        <ecNumber evidence="2">2.1.1.-</ecNumber>
    </submittedName>
</protein>
<dbReference type="GO" id="GO:0008168">
    <property type="term" value="F:methyltransferase activity"/>
    <property type="evidence" value="ECO:0007669"/>
    <property type="project" value="UniProtKB-KW"/>
</dbReference>